<dbReference type="InterPro" id="IPR029063">
    <property type="entry name" value="SAM-dependent_MTases_sf"/>
</dbReference>
<dbReference type="KEGG" id="parq:DSM112329_02697"/>
<accession>A0AAU7AW14</accession>
<dbReference type="InterPro" id="IPR013216">
    <property type="entry name" value="Methyltransf_11"/>
</dbReference>
<organism evidence="2">
    <name type="scientific">Paraconexibacter sp. AEG42_29</name>
    <dbReference type="NCBI Taxonomy" id="2997339"/>
    <lineage>
        <taxon>Bacteria</taxon>
        <taxon>Bacillati</taxon>
        <taxon>Actinomycetota</taxon>
        <taxon>Thermoleophilia</taxon>
        <taxon>Solirubrobacterales</taxon>
        <taxon>Paraconexibacteraceae</taxon>
        <taxon>Paraconexibacter</taxon>
    </lineage>
</organism>
<dbReference type="Pfam" id="PF08241">
    <property type="entry name" value="Methyltransf_11"/>
    <property type="match status" value="1"/>
</dbReference>
<evidence type="ECO:0000313" key="2">
    <source>
        <dbReference type="EMBL" id="XAY05837.1"/>
    </source>
</evidence>
<gene>
    <name evidence="2" type="ORF">DSM112329_02697</name>
</gene>
<dbReference type="SUPFAM" id="SSF53335">
    <property type="entry name" value="S-adenosyl-L-methionine-dependent methyltransferases"/>
    <property type="match status" value="1"/>
</dbReference>
<dbReference type="Gene3D" id="3.40.50.150">
    <property type="entry name" value="Vaccinia Virus protein VP39"/>
    <property type="match status" value="1"/>
</dbReference>
<name>A0AAU7AW14_9ACTN</name>
<dbReference type="GO" id="GO:0008757">
    <property type="term" value="F:S-adenosylmethionine-dependent methyltransferase activity"/>
    <property type="evidence" value="ECO:0007669"/>
    <property type="project" value="InterPro"/>
</dbReference>
<proteinExistence type="predicted"/>
<sequence>MLDAARERLLRETPDDARVLDVGGWAKPLPRADAVLDLLPYATRGLYGAEDDTPERFTDETWIQRDICDHEPWPFADGAFDVAVCSHTLEDVRDPVWVCRELQRVARAGYVEVPAAVEELTWGVHGPWVGWTHHHWITEPERDPEGRDGLRFTFKPHLLVADGRHLAAGTAAALSPEERVISLWWDGVLPVREQVLVGADEFDPWLAGLLDAHGGAAPPAFSGGRRGLRGRLRGR</sequence>
<dbReference type="RefSeq" id="WP_354702340.1">
    <property type="nucleotide sequence ID" value="NZ_CP114014.1"/>
</dbReference>
<dbReference type="EMBL" id="CP114014">
    <property type="protein sequence ID" value="XAY05837.1"/>
    <property type="molecule type" value="Genomic_DNA"/>
</dbReference>
<dbReference type="AlphaFoldDB" id="A0AAU7AW14"/>
<reference evidence="2" key="1">
    <citation type="submission" date="2022-12" db="EMBL/GenBank/DDBJ databases">
        <title>Paraconexibacter alkalitolerans sp. nov. and Baekduia alba sp. nov., isolated from soil and emended description of the genera Paraconexibacter (Chun et al., 2020) and Baekduia (An et al., 2020).</title>
        <authorList>
            <person name="Vieira S."/>
            <person name="Huber K.J."/>
            <person name="Geppert A."/>
            <person name="Wolf J."/>
            <person name="Neumann-Schaal M."/>
            <person name="Muesken M."/>
            <person name="Overmann J."/>
        </authorList>
    </citation>
    <scope>NUCLEOTIDE SEQUENCE</scope>
    <source>
        <strain evidence="2">AEG42_29</strain>
    </source>
</reference>
<feature type="domain" description="Methyltransferase type 11" evidence="1">
    <location>
        <begin position="67"/>
        <end position="109"/>
    </location>
</feature>
<evidence type="ECO:0000259" key="1">
    <source>
        <dbReference type="Pfam" id="PF08241"/>
    </source>
</evidence>
<protein>
    <recommendedName>
        <fullName evidence="1">Methyltransferase type 11 domain-containing protein</fullName>
    </recommendedName>
</protein>